<keyword evidence="4" id="KW-1185">Reference proteome</keyword>
<organism evidence="3 4">
    <name type="scientific">Aphanomyces stellatus</name>
    <dbReference type="NCBI Taxonomy" id="120398"/>
    <lineage>
        <taxon>Eukaryota</taxon>
        <taxon>Sar</taxon>
        <taxon>Stramenopiles</taxon>
        <taxon>Oomycota</taxon>
        <taxon>Saprolegniomycetes</taxon>
        <taxon>Saprolegniales</taxon>
        <taxon>Verrucalvaceae</taxon>
        <taxon>Aphanomyces</taxon>
    </lineage>
</organism>
<proteinExistence type="predicted"/>
<dbReference type="AlphaFoldDB" id="A0A485KWA3"/>
<evidence type="ECO:0000313" key="3">
    <source>
        <dbReference type="EMBL" id="VFT89563.1"/>
    </source>
</evidence>
<evidence type="ECO:0000313" key="2">
    <source>
        <dbReference type="EMBL" id="KAF0696520.1"/>
    </source>
</evidence>
<accession>A0A485KWA3</accession>
<feature type="transmembrane region" description="Helical" evidence="1">
    <location>
        <begin position="258"/>
        <end position="280"/>
    </location>
</feature>
<keyword evidence="1" id="KW-0472">Membrane</keyword>
<keyword evidence="1" id="KW-0812">Transmembrane</keyword>
<evidence type="ECO:0000256" key="1">
    <source>
        <dbReference type="SAM" id="Phobius"/>
    </source>
</evidence>
<feature type="transmembrane region" description="Helical" evidence="1">
    <location>
        <begin position="59"/>
        <end position="80"/>
    </location>
</feature>
<name>A0A485KWA3_9STRA</name>
<feature type="transmembrane region" description="Helical" evidence="1">
    <location>
        <begin position="219"/>
        <end position="238"/>
    </location>
</feature>
<keyword evidence="1" id="KW-1133">Transmembrane helix</keyword>
<reference evidence="3 4" key="1">
    <citation type="submission" date="2019-03" db="EMBL/GenBank/DDBJ databases">
        <authorList>
            <person name="Gaulin E."/>
            <person name="Dumas B."/>
        </authorList>
    </citation>
    <scope>NUCLEOTIDE SEQUENCE [LARGE SCALE GENOMIC DNA]</scope>
    <source>
        <strain evidence="3">CBS 568.67</strain>
    </source>
</reference>
<dbReference type="Proteomes" id="UP000332933">
    <property type="component" value="Unassembled WGS sequence"/>
</dbReference>
<evidence type="ECO:0000313" key="4">
    <source>
        <dbReference type="Proteomes" id="UP000332933"/>
    </source>
</evidence>
<dbReference type="EMBL" id="VJMH01005388">
    <property type="protein sequence ID" value="KAF0696520.1"/>
    <property type="molecule type" value="Genomic_DNA"/>
</dbReference>
<protein>
    <submittedName>
        <fullName evidence="3">Aste57867_12713 protein</fullName>
    </submittedName>
</protein>
<reference evidence="2" key="2">
    <citation type="submission" date="2019-06" db="EMBL/GenBank/DDBJ databases">
        <title>Genomics analysis of Aphanomyces spp. identifies a new class of oomycete effector associated with host adaptation.</title>
        <authorList>
            <person name="Gaulin E."/>
        </authorList>
    </citation>
    <scope>NUCLEOTIDE SEQUENCE</scope>
    <source>
        <strain evidence="2">CBS 578.67</strain>
    </source>
</reference>
<gene>
    <name evidence="3" type="primary">Aste57867_12713</name>
    <name evidence="2" type="ORF">As57867_012665</name>
    <name evidence="3" type="ORF">ASTE57867_12713</name>
</gene>
<sequence>MEQPPARRYRLEPTLNGGVDITVPYKRAPYQFALACIILVIAALLLDQFATLAATGADVLLVLVMGVLVALILFCGFCILRAFVGVERISITPATLSYEWQVLCFGSPAKEEYTLDAMGPLEPFVKTGRFDGVDTTETNLLLRFRYGSSSVCVGYYLEEVQVQALLNDLTPYLPGRLVATPQLSSLQFPRDAVSSSSPPRFQVQHAPDGTLHVAMPNHIHPALLCFLVVFDALFIVFSGLNLTSPSMFATREDGIQEIVWGVAFGIAVTALSCAILRALFGIERCIVSSTTWTYERRVLCVGLTKHYDVQLMGPLQLTTETFVLYETRRTDSPSRVVSQHLFGFQYGGAMVNMGYYLAEGEVESFLDAIVPFMPAHLAKFRPTSIHGPDVEAQEGVVASNNPKAPLTAIVYPSYS</sequence>
<feature type="transmembrane region" description="Helical" evidence="1">
    <location>
        <begin position="32"/>
        <end position="53"/>
    </location>
</feature>
<dbReference type="EMBL" id="CAADRA010005409">
    <property type="protein sequence ID" value="VFT89563.1"/>
    <property type="molecule type" value="Genomic_DNA"/>
</dbReference>